<evidence type="ECO:0000256" key="4">
    <source>
        <dbReference type="ARBA" id="ARBA00022705"/>
    </source>
</evidence>
<gene>
    <name evidence="13 18" type="primary">lexA</name>
    <name evidence="18" type="ORF">CGERO_06470</name>
</gene>
<dbReference type="InterPro" id="IPR015927">
    <property type="entry name" value="Peptidase_S24_S26A/B/C"/>
</dbReference>
<keyword evidence="9 13" id="KW-0238">DNA-binding</keyword>
<dbReference type="Pfam" id="PF00717">
    <property type="entry name" value="Peptidase_S24"/>
    <property type="match status" value="1"/>
</dbReference>
<dbReference type="GO" id="GO:0009432">
    <property type="term" value="P:SOS response"/>
    <property type="evidence" value="ECO:0007669"/>
    <property type="project" value="UniProtKB-UniRule"/>
</dbReference>
<feature type="domain" description="Peptidase S24/S26A/S26B/S26C" evidence="16">
    <location>
        <begin position="115"/>
        <end position="228"/>
    </location>
</feature>
<keyword evidence="10 13" id="KW-0804">Transcription</keyword>
<keyword evidence="8 13" id="KW-0805">Transcription regulation</keyword>
<evidence type="ECO:0000256" key="11">
    <source>
        <dbReference type="ARBA" id="ARBA00023204"/>
    </source>
</evidence>
<keyword evidence="12 13" id="KW-0742">SOS response</keyword>
<proteinExistence type="inferred from homology"/>
<evidence type="ECO:0000256" key="1">
    <source>
        <dbReference type="ARBA" id="ARBA00007484"/>
    </source>
</evidence>
<dbReference type="GO" id="GO:0003677">
    <property type="term" value="F:DNA binding"/>
    <property type="evidence" value="ECO:0007669"/>
    <property type="project" value="UniProtKB-UniRule"/>
</dbReference>
<evidence type="ECO:0000256" key="15">
    <source>
        <dbReference type="SAM" id="MobiDB-lite"/>
    </source>
</evidence>
<dbReference type="InterPro" id="IPR036286">
    <property type="entry name" value="LexA/Signal_pep-like_sf"/>
</dbReference>
<dbReference type="AlphaFoldDB" id="A0A3G6J6E5"/>
<dbReference type="InterPro" id="IPR006200">
    <property type="entry name" value="LexA"/>
</dbReference>
<dbReference type="FunFam" id="1.10.10.10:FF:000009">
    <property type="entry name" value="LexA repressor"/>
    <property type="match status" value="1"/>
</dbReference>
<dbReference type="InterPro" id="IPR050077">
    <property type="entry name" value="LexA_repressor"/>
</dbReference>
<dbReference type="InterPro" id="IPR006197">
    <property type="entry name" value="Peptidase_S24_LexA"/>
</dbReference>
<comment type="subunit">
    <text evidence="2 13">Homodimer.</text>
</comment>
<sequence>MTSSAQDKSKTELSKRQQKILHVIESAIIDRGFPPTIREIGERCGLKSTSSVAYQLSCLEEKGFLRRDANKPRAVEVRNPHSGKRTASAKLPHREDAGLESSDHPVDVPQSTMVPLLGQIAAGSPITAEENLASYYALPEDLVGQGELFMLTVNGDSMKDAGIFDGDLVVVRSQKEANLGDYVAAMIDGSATVKEWHRDASGAYSLMPCNEDYDPIPADDAELMGKVVTVLRRI</sequence>
<feature type="region of interest" description="Disordered" evidence="15">
    <location>
        <begin position="70"/>
        <end position="107"/>
    </location>
</feature>
<organism evidence="18 19">
    <name type="scientific">Corynebacterium gerontici</name>
    <dbReference type="NCBI Taxonomy" id="2079234"/>
    <lineage>
        <taxon>Bacteria</taxon>
        <taxon>Bacillati</taxon>
        <taxon>Actinomycetota</taxon>
        <taxon>Actinomycetes</taxon>
        <taxon>Mycobacteriales</taxon>
        <taxon>Corynebacteriaceae</taxon>
        <taxon>Corynebacterium</taxon>
    </lineage>
</organism>
<dbReference type="Gene3D" id="2.10.109.10">
    <property type="entry name" value="Umud Fragment, subunit A"/>
    <property type="match status" value="1"/>
</dbReference>
<keyword evidence="4 13" id="KW-0235">DNA replication</keyword>
<dbReference type="NCBIfam" id="TIGR00498">
    <property type="entry name" value="lexA"/>
    <property type="match status" value="1"/>
</dbReference>
<dbReference type="Proteomes" id="UP000271587">
    <property type="component" value="Chromosome"/>
</dbReference>
<dbReference type="HAMAP" id="MF_00015">
    <property type="entry name" value="LexA"/>
    <property type="match status" value="1"/>
</dbReference>
<keyword evidence="19" id="KW-1185">Reference proteome</keyword>
<dbReference type="InterPro" id="IPR006199">
    <property type="entry name" value="LexA_DNA-bd_dom"/>
</dbReference>
<name>A0A3G6J6E5_9CORY</name>
<dbReference type="PANTHER" id="PTHR33516">
    <property type="entry name" value="LEXA REPRESSOR"/>
    <property type="match status" value="1"/>
</dbReference>
<evidence type="ECO:0000256" key="10">
    <source>
        <dbReference type="ARBA" id="ARBA00023163"/>
    </source>
</evidence>
<dbReference type="PRINTS" id="PR00726">
    <property type="entry name" value="LEXASERPTASE"/>
</dbReference>
<dbReference type="GO" id="GO:0006260">
    <property type="term" value="P:DNA replication"/>
    <property type="evidence" value="ECO:0007669"/>
    <property type="project" value="UniProtKB-UniRule"/>
</dbReference>
<dbReference type="InterPro" id="IPR036390">
    <property type="entry name" value="WH_DNA-bd_sf"/>
</dbReference>
<keyword evidence="3 13" id="KW-0678">Repressor</keyword>
<comment type="catalytic activity">
    <reaction evidence="13">
        <text>Hydrolysis of Ala-|-Gly bond in repressor LexA.</text>
        <dbReference type="EC" id="3.4.21.88"/>
    </reaction>
</comment>
<feature type="DNA-binding region" description="H-T-H motif" evidence="13">
    <location>
        <begin position="37"/>
        <end position="57"/>
    </location>
</feature>
<evidence type="ECO:0000259" key="16">
    <source>
        <dbReference type="Pfam" id="PF00717"/>
    </source>
</evidence>
<dbReference type="CDD" id="cd06529">
    <property type="entry name" value="S24_LexA-like"/>
    <property type="match status" value="1"/>
</dbReference>
<feature type="compositionally biased region" description="Basic and acidic residues" evidence="15">
    <location>
        <begin position="70"/>
        <end position="79"/>
    </location>
</feature>
<dbReference type="InterPro" id="IPR036388">
    <property type="entry name" value="WH-like_DNA-bd_sf"/>
</dbReference>
<dbReference type="FunFam" id="2.10.109.10:FF:000001">
    <property type="entry name" value="LexA repressor"/>
    <property type="match status" value="1"/>
</dbReference>
<dbReference type="EMBL" id="CP033897">
    <property type="protein sequence ID" value="AZA11594.1"/>
    <property type="molecule type" value="Genomic_DNA"/>
</dbReference>
<dbReference type="EC" id="3.4.21.88" evidence="13"/>
<keyword evidence="11 13" id="KW-0234">DNA repair</keyword>
<dbReference type="GO" id="GO:0006508">
    <property type="term" value="P:proteolysis"/>
    <property type="evidence" value="ECO:0007669"/>
    <property type="project" value="InterPro"/>
</dbReference>
<dbReference type="Gene3D" id="1.10.10.10">
    <property type="entry name" value="Winged helix-like DNA-binding domain superfamily/Winged helix DNA-binding domain"/>
    <property type="match status" value="1"/>
</dbReference>
<evidence type="ECO:0000259" key="17">
    <source>
        <dbReference type="Pfam" id="PF01726"/>
    </source>
</evidence>
<evidence type="ECO:0000313" key="19">
    <source>
        <dbReference type="Proteomes" id="UP000271587"/>
    </source>
</evidence>
<dbReference type="GO" id="GO:0004252">
    <property type="term" value="F:serine-type endopeptidase activity"/>
    <property type="evidence" value="ECO:0007669"/>
    <property type="project" value="UniProtKB-UniRule"/>
</dbReference>
<feature type="active site" description="For autocatalytic cleavage activity" evidence="13">
    <location>
        <position position="157"/>
    </location>
</feature>
<dbReference type="SUPFAM" id="SSF46785">
    <property type="entry name" value="Winged helix' DNA-binding domain"/>
    <property type="match status" value="1"/>
</dbReference>
<dbReference type="KEGG" id="cgk:CGERO_06470"/>
<comment type="function">
    <text evidence="13">Represses a number of genes involved in the response to DNA damage (SOS response), including recA and lexA. In the presence of single-stranded DNA, RecA interacts with LexA causing an autocatalytic cleavage which disrupts the DNA-binding part of LexA, leading to derepression of the SOS regulon and eventually DNA repair.</text>
</comment>
<evidence type="ECO:0000256" key="14">
    <source>
        <dbReference type="RuleBase" id="RU003991"/>
    </source>
</evidence>
<evidence type="ECO:0000313" key="18">
    <source>
        <dbReference type="EMBL" id="AZA11594.1"/>
    </source>
</evidence>
<accession>A0A3G6J6E5</accession>
<evidence type="ECO:0000256" key="6">
    <source>
        <dbReference type="ARBA" id="ARBA00022801"/>
    </source>
</evidence>
<dbReference type="GO" id="GO:0045892">
    <property type="term" value="P:negative regulation of DNA-templated transcription"/>
    <property type="evidence" value="ECO:0007669"/>
    <property type="project" value="UniProtKB-UniRule"/>
</dbReference>
<dbReference type="GO" id="GO:0006281">
    <property type="term" value="P:DNA repair"/>
    <property type="evidence" value="ECO:0007669"/>
    <property type="project" value="UniProtKB-UniRule"/>
</dbReference>
<dbReference type="InterPro" id="IPR039418">
    <property type="entry name" value="LexA-like"/>
</dbReference>
<evidence type="ECO:0000256" key="8">
    <source>
        <dbReference type="ARBA" id="ARBA00023015"/>
    </source>
</evidence>
<evidence type="ECO:0000256" key="12">
    <source>
        <dbReference type="ARBA" id="ARBA00023236"/>
    </source>
</evidence>
<evidence type="ECO:0000256" key="9">
    <source>
        <dbReference type="ARBA" id="ARBA00023125"/>
    </source>
</evidence>
<evidence type="ECO:0000256" key="2">
    <source>
        <dbReference type="ARBA" id="ARBA00011738"/>
    </source>
</evidence>
<feature type="site" description="Cleavage; by autolysis" evidence="13">
    <location>
        <begin position="122"/>
        <end position="123"/>
    </location>
</feature>
<feature type="compositionally biased region" description="Basic and acidic residues" evidence="15">
    <location>
        <begin position="92"/>
        <end position="106"/>
    </location>
</feature>
<keyword evidence="5 13" id="KW-0227">DNA damage</keyword>
<feature type="domain" description="LexA repressor DNA-binding" evidence="17">
    <location>
        <begin position="11"/>
        <end position="74"/>
    </location>
</feature>
<dbReference type="Pfam" id="PF01726">
    <property type="entry name" value="LexA_DNA_bind"/>
    <property type="match status" value="1"/>
</dbReference>
<evidence type="ECO:0000256" key="3">
    <source>
        <dbReference type="ARBA" id="ARBA00022491"/>
    </source>
</evidence>
<feature type="active site" description="For autocatalytic cleavage activity" evidence="13">
    <location>
        <position position="194"/>
    </location>
</feature>
<evidence type="ECO:0000256" key="13">
    <source>
        <dbReference type="HAMAP-Rule" id="MF_00015"/>
    </source>
</evidence>
<dbReference type="OrthoDB" id="9802364at2"/>
<keyword evidence="7 13" id="KW-0068">Autocatalytic cleavage</keyword>
<comment type="similarity">
    <text evidence="1 13 14">Belongs to the peptidase S24 family.</text>
</comment>
<evidence type="ECO:0000256" key="5">
    <source>
        <dbReference type="ARBA" id="ARBA00022763"/>
    </source>
</evidence>
<dbReference type="SUPFAM" id="SSF51306">
    <property type="entry name" value="LexA/Signal peptidase"/>
    <property type="match status" value="1"/>
</dbReference>
<dbReference type="RefSeq" id="WP_123934304.1">
    <property type="nucleotide sequence ID" value="NZ_CP033897.1"/>
</dbReference>
<evidence type="ECO:0000256" key="7">
    <source>
        <dbReference type="ARBA" id="ARBA00022813"/>
    </source>
</evidence>
<dbReference type="PANTHER" id="PTHR33516:SF2">
    <property type="entry name" value="LEXA REPRESSOR-RELATED"/>
    <property type="match status" value="1"/>
</dbReference>
<protein>
    <recommendedName>
        <fullName evidence="13">LexA repressor</fullName>
        <ecNumber evidence="13">3.4.21.88</ecNumber>
    </recommendedName>
</protein>
<keyword evidence="6 13" id="KW-0378">Hydrolase</keyword>
<reference evidence="18 19" key="1">
    <citation type="submission" date="2018-11" db="EMBL/GenBank/DDBJ databases">
        <authorList>
            <person name="Kleinhagauer T."/>
            <person name="Glaeser S.P."/>
            <person name="Spergser J."/>
            <person name="Ruckert C."/>
            <person name="Kaempfer P."/>
            <person name="Busse H.-J."/>
        </authorList>
    </citation>
    <scope>NUCLEOTIDE SEQUENCE [LARGE SCALE GENOMIC DNA]</scope>
    <source>
        <strain evidence="18 19">W8</strain>
    </source>
</reference>